<dbReference type="EMBL" id="PJQL01000829">
    <property type="protein sequence ID" value="RCH92429.1"/>
    <property type="molecule type" value="Genomic_DNA"/>
</dbReference>
<feature type="compositionally biased region" description="Polar residues" evidence="1">
    <location>
        <begin position="1"/>
        <end position="10"/>
    </location>
</feature>
<dbReference type="AlphaFoldDB" id="A0A367JRD9"/>
<feature type="compositionally biased region" description="Low complexity" evidence="1">
    <location>
        <begin position="11"/>
        <end position="26"/>
    </location>
</feature>
<evidence type="ECO:0000313" key="3">
    <source>
        <dbReference type="Proteomes" id="UP000252139"/>
    </source>
</evidence>
<dbReference type="STRING" id="86630.A0A367JRD9"/>
<feature type="compositionally biased region" description="Basic and acidic residues" evidence="1">
    <location>
        <begin position="53"/>
        <end position="67"/>
    </location>
</feature>
<name>A0A367JRD9_RHIAZ</name>
<evidence type="ECO:0000313" key="2">
    <source>
        <dbReference type="EMBL" id="RCH92429.1"/>
    </source>
</evidence>
<dbReference type="Proteomes" id="UP000252139">
    <property type="component" value="Unassembled WGS sequence"/>
</dbReference>
<evidence type="ECO:0000256" key="1">
    <source>
        <dbReference type="SAM" id="MobiDB-lite"/>
    </source>
</evidence>
<gene>
    <name evidence="2" type="ORF">CU097_002119</name>
</gene>
<feature type="region of interest" description="Disordered" evidence="1">
    <location>
        <begin position="1"/>
        <end position="87"/>
    </location>
</feature>
<keyword evidence="3" id="KW-1185">Reference proteome</keyword>
<reference evidence="2 3" key="1">
    <citation type="journal article" date="2018" name="G3 (Bethesda)">
        <title>Phylogenetic and Phylogenomic Definition of Rhizopus Species.</title>
        <authorList>
            <person name="Gryganskyi A.P."/>
            <person name="Golan J."/>
            <person name="Dolatabadi S."/>
            <person name="Mondo S."/>
            <person name="Robb S."/>
            <person name="Idnurm A."/>
            <person name="Muszewska A."/>
            <person name="Steczkiewicz K."/>
            <person name="Masonjones S."/>
            <person name="Liao H.L."/>
            <person name="Gajdeczka M.T."/>
            <person name="Anike F."/>
            <person name="Vuek A."/>
            <person name="Anishchenko I.M."/>
            <person name="Voigt K."/>
            <person name="de Hoog G.S."/>
            <person name="Smith M.E."/>
            <person name="Heitman J."/>
            <person name="Vilgalys R."/>
            <person name="Stajich J.E."/>
        </authorList>
    </citation>
    <scope>NUCLEOTIDE SEQUENCE [LARGE SCALE GENOMIC DNA]</scope>
    <source>
        <strain evidence="2 3">CBS 357.93</strain>
    </source>
</reference>
<protein>
    <submittedName>
        <fullName evidence="2">Uncharacterized protein</fullName>
    </submittedName>
</protein>
<accession>A0A367JRD9</accession>
<dbReference type="OrthoDB" id="5575144at2759"/>
<proteinExistence type="predicted"/>
<organism evidence="2 3">
    <name type="scientific">Rhizopus azygosporus</name>
    <name type="common">Rhizopus microsporus var. azygosporus</name>
    <dbReference type="NCBI Taxonomy" id="86630"/>
    <lineage>
        <taxon>Eukaryota</taxon>
        <taxon>Fungi</taxon>
        <taxon>Fungi incertae sedis</taxon>
        <taxon>Mucoromycota</taxon>
        <taxon>Mucoromycotina</taxon>
        <taxon>Mucoromycetes</taxon>
        <taxon>Mucorales</taxon>
        <taxon>Mucorineae</taxon>
        <taxon>Rhizopodaceae</taxon>
        <taxon>Rhizopus</taxon>
    </lineage>
</organism>
<comment type="caution">
    <text evidence="2">The sequence shown here is derived from an EMBL/GenBank/DDBJ whole genome shotgun (WGS) entry which is preliminary data.</text>
</comment>
<feature type="non-terminal residue" evidence="2">
    <location>
        <position position="1"/>
    </location>
</feature>
<sequence>QAQPQQQNLSNTNSPAQAATPTATTSVDTKAEDDDDEGSKLTILSRLCSAVLDRNDAPKQEGGDAVKVEGNQENTPPPSRPQSATSP</sequence>